<evidence type="ECO:0000256" key="3">
    <source>
        <dbReference type="ARBA" id="ARBA00022801"/>
    </source>
</evidence>
<sequence>MKRKRHSLMMKLVALLILWLVVIHFDALSSSSVNKNVSFSPSPLHSNLQFHLHVDTQQLQCFFTAASFLPPRNLLGSEPQPPAAGAGVFIPTAKEKKKKKMGEGGIELLKAEEDKHGGVVVNVEVEDPIEPLNFSSWLQASISNWSQQGKKGVWIKLPIKHSNLVDTAVKAGFRYHHAEPDHLMLVYWIPHSPDTIPQNASHRVGIGAFVINNNREMLVVQETDGRFKGTGIWKMPTGTVNEGEDICAAAIREVKEETGIETEFVEILAFRQSHKSFFQKSDMFFVSMLRPLSFDIHSQASEIVASKWMSIEEYAAQSFVQEHDLFRFIAEICLSKLDGKYTGFSNLLTTTSSGKNTYLYFNGHDASNLVDSKNQQA</sequence>
<evidence type="ECO:0000256" key="2">
    <source>
        <dbReference type="ARBA" id="ARBA00022723"/>
    </source>
</evidence>
<dbReference type="PROSITE" id="PS51462">
    <property type="entry name" value="NUDIX"/>
    <property type="match status" value="1"/>
</dbReference>
<dbReference type="InterPro" id="IPR015797">
    <property type="entry name" value="NUDIX_hydrolase-like_dom_sf"/>
</dbReference>
<evidence type="ECO:0000256" key="1">
    <source>
        <dbReference type="ARBA" id="ARBA00005582"/>
    </source>
</evidence>
<dbReference type="GO" id="GO:0051287">
    <property type="term" value="F:NAD binding"/>
    <property type="evidence" value="ECO:0007669"/>
    <property type="project" value="TreeGrafter"/>
</dbReference>
<name>A0A445C2M1_ARAHY</name>
<gene>
    <name evidence="6" type="ORF">Ahy_A07g031010</name>
</gene>
<feature type="signal peptide" evidence="4">
    <location>
        <begin position="1"/>
        <end position="24"/>
    </location>
</feature>
<dbReference type="GO" id="GO:0046872">
    <property type="term" value="F:metal ion binding"/>
    <property type="evidence" value="ECO:0007669"/>
    <property type="project" value="UniProtKB-KW"/>
</dbReference>
<dbReference type="PROSITE" id="PS00893">
    <property type="entry name" value="NUDIX_BOX"/>
    <property type="match status" value="1"/>
</dbReference>
<dbReference type="EMBL" id="SDMP01000007">
    <property type="protein sequence ID" value="RYR45153.1"/>
    <property type="molecule type" value="Genomic_DNA"/>
</dbReference>
<evidence type="ECO:0000313" key="7">
    <source>
        <dbReference type="Proteomes" id="UP000289738"/>
    </source>
</evidence>
<reference evidence="6 7" key="1">
    <citation type="submission" date="2019-01" db="EMBL/GenBank/DDBJ databases">
        <title>Sequencing of cultivated peanut Arachis hypogaea provides insights into genome evolution and oil improvement.</title>
        <authorList>
            <person name="Chen X."/>
        </authorList>
    </citation>
    <scope>NUCLEOTIDE SEQUENCE [LARGE SCALE GENOMIC DNA]</scope>
    <source>
        <strain evidence="7">cv. Fuhuasheng</strain>
        <tissue evidence="6">Leaves</tissue>
    </source>
</reference>
<dbReference type="CDD" id="cd04670">
    <property type="entry name" value="NUDIX_ASFGF2_Nudt6"/>
    <property type="match status" value="1"/>
</dbReference>
<protein>
    <recommendedName>
        <fullName evidence="5">Nudix hydrolase domain-containing protein</fullName>
    </recommendedName>
</protein>
<feature type="domain" description="Nudix hydrolase" evidence="5">
    <location>
        <begin position="201"/>
        <end position="333"/>
    </location>
</feature>
<dbReference type="Pfam" id="PF00293">
    <property type="entry name" value="NUDIX"/>
    <property type="match status" value="1"/>
</dbReference>
<dbReference type="GO" id="GO:0047631">
    <property type="term" value="F:ADP-ribose diphosphatase activity"/>
    <property type="evidence" value="ECO:0007669"/>
    <property type="project" value="TreeGrafter"/>
</dbReference>
<dbReference type="Gene3D" id="3.40.630.30">
    <property type="match status" value="1"/>
</dbReference>
<dbReference type="Pfam" id="PF18290">
    <property type="entry name" value="Nudix_hydro"/>
    <property type="match status" value="1"/>
</dbReference>
<evidence type="ECO:0000313" key="6">
    <source>
        <dbReference type="EMBL" id="RYR45153.1"/>
    </source>
</evidence>
<dbReference type="Proteomes" id="UP000289738">
    <property type="component" value="Chromosome A07"/>
</dbReference>
<organism evidence="6 7">
    <name type="scientific">Arachis hypogaea</name>
    <name type="common">Peanut</name>
    <dbReference type="NCBI Taxonomy" id="3818"/>
    <lineage>
        <taxon>Eukaryota</taxon>
        <taxon>Viridiplantae</taxon>
        <taxon>Streptophyta</taxon>
        <taxon>Embryophyta</taxon>
        <taxon>Tracheophyta</taxon>
        <taxon>Spermatophyta</taxon>
        <taxon>Magnoliopsida</taxon>
        <taxon>eudicotyledons</taxon>
        <taxon>Gunneridae</taxon>
        <taxon>Pentapetalae</taxon>
        <taxon>rosids</taxon>
        <taxon>fabids</taxon>
        <taxon>Fabales</taxon>
        <taxon>Fabaceae</taxon>
        <taxon>Papilionoideae</taxon>
        <taxon>50 kb inversion clade</taxon>
        <taxon>dalbergioids sensu lato</taxon>
        <taxon>Dalbergieae</taxon>
        <taxon>Pterocarpus clade</taxon>
        <taxon>Arachis</taxon>
    </lineage>
</organism>
<dbReference type="InterPro" id="IPR040618">
    <property type="entry name" value="Pre-Nudix"/>
</dbReference>
<dbReference type="PANTHER" id="PTHR13994:SF26">
    <property type="entry name" value="NUDIX HYDROLASE 5-RELATED"/>
    <property type="match status" value="1"/>
</dbReference>
<keyword evidence="2" id="KW-0479">Metal-binding</keyword>
<proteinExistence type="inferred from homology"/>
<dbReference type="GO" id="GO:0035529">
    <property type="term" value="F:NADH pyrophosphatase activity"/>
    <property type="evidence" value="ECO:0007669"/>
    <property type="project" value="TreeGrafter"/>
</dbReference>
<keyword evidence="7" id="KW-1185">Reference proteome</keyword>
<dbReference type="PANTHER" id="PTHR13994">
    <property type="entry name" value="NUDIX HYDROLASE RELATED"/>
    <property type="match status" value="1"/>
</dbReference>
<evidence type="ECO:0000256" key="4">
    <source>
        <dbReference type="SAM" id="SignalP"/>
    </source>
</evidence>
<feature type="chain" id="PRO_5019037559" description="Nudix hydrolase domain-containing protein" evidence="4">
    <location>
        <begin position="25"/>
        <end position="377"/>
    </location>
</feature>
<comment type="caution">
    <text evidence="6">The sequence shown here is derived from an EMBL/GenBank/DDBJ whole genome shotgun (WGS) entry which is preliminary data.</text>
</comment>
<keyword evidence="4" id="KW-0732">Signal</keyword>
<dbReference type="FunFam" id="3.40.630.30:FF:000016">
    <property type="entry name" value="nudix hydrolase 2"/>
    <property type="match status" value="1"/>
</dbReference>
<accession>A0A445C2M1</accession>
<comment type="similarity">
    <text evidence="1">Belongs to the Nudix hydrolase family.</text>
</comment>
<dbReference type="InterPro" id="IPR000086">
    <property type="entry name" value="NUDIX_hydrolase_dom"/>
</dbReference>
<dbReference type="FunFam" id="3.90.79.10:FF:000015">
    <property type="entry name" value="Nudix hydrolase 8"/>
    <property type="match status" value="1"/>
</dbReference>
<dbReference type="InterPro" id="IPR020084">
    <property type="entry name" value="NUDIX_hydrolase_CS"/>
</dbReference>
<keyword evidence="3" id="KW-0378">Hydrolase</keyword>
<dbReference type="InterPro" id="IPR003293">
    <property type="entry name" value="Nudix_hydrolase6-like"/>
</dbReference>
<dbReference type="AlphaFoldDB" id="A0A445C2M1"/>
<evidence type="ECO:0000259" key="5">
    <source>
        <dbReference type="PROSITE" id="PS51462"/>
    </source>
</evidence>
<dbReference type="SUPFAM" id="SSF55811">
    <property type="entry name" value="Nudix"/>
    <property type="match status" value="1"/>
</dbReference>
<dbReference type="PRINTS" id="PR01356">
    <property type="entry name" value="GFGPROTEIN"/>
</dbReference>
<dbReference type="Gene3D" id="3.90.79.10">
    <property type="entry name" value="Nucleoside Triphosphate Pyrophosphohydrolase"/>
    <property type="match status" value="1"/>
</dbReference>